<proteinExistence type="predicted"/>
<comment type="caution">
    <text evidence="2">The sequence shown here is derived from an EMBL/GenBank/DDBJ whole genome shotgun (WGS) entry which is preliminary data.</text>
</comment>
<evidence type="ECO:0000256" key="1">
    <source>
        <dbReference type="SAM" id="MobiDB-lite"/>
    </source>
</evidence>
<gene>
    <name evidence="2" type="ORF">EW146_g8876</name>
</gene>
<accession>A0A4S4LB12</accession>
<dbReference type="AlphaFoldDB" id="A0A4S4LB12"/>
<keyword evidence="3" id="KW-1185">Reference proteome</keyword>
<evidence type="ECO:0000313" key="3">
    <source>
        <dbReference type="Proteomes" id="UP000310158"/>
    </source>
</evidence>
<name>A0A4S4LB12_9AGAM</name>
<evidence type="ECO:0000313" key="2">
    <source>
        <dbReference type="EMBL" id="THH08799.1"/>
    </source>
</evidence>
<protein>
    <submittedName>
        <fullName evidence="2">Uncharacterized protein</fullName>
    </submittedName>
</protein>
<dbReference type="Proteomes" id="UP000310158">
    <property type="component" value="Unassembled WGS sequence"/>
</dbReference>
<dbReference type="EMBL" id="SGPL01000673">
    <property type="protein sequence ID" value="THH08799.1"/>
    <property type="molecule type" value="Genomic_DNA"/>
</dbReference>
<feature type="compositionally biased region" description="Polar residues" evidence="1">
    <location>
        <begin position="125"/>
        <end position="135"/>
    </location>
</feature>
<sequence>MDDSTAFFLIFREVQAEISYTNSLIQRTIVSCVRSAKEASNSFFAADTVLIWRNVWRLFNFQETVSASRVSRRSDPQVDTIGAFLYLTMQHDDSHSTAERKFRLVTGPDDVVGFQGTSDDDKSASELQPVSLSKTPTPPACRWAPLRFNPEPGTLCIALGGFYGSEGTITITVGGNNADRAIARFGCPNVQDNYAYWNIKAPKGKYAWDVSGFSKTGVLIVDFIVGPRPGPRQTSDGSPCTSLLVIAFCSHVAHNVSHLAVSEDLKNDTTSEQSVDNKSDQDVV</sequence>
<organism evidence="2 3">
    <name type="scientific">Bondarzewia mesenterica</name>
    <dbReference type="NCBI Taxonomy" id="1095465"/>
    <lineage>
        <taxon>Eukaryota</taxon>
        <taxon>Fungi</taxon>
        <taxon>Dikarya</taxon>
        <taxon>Basidiomycota</taxon>
        <taxon>Agaricomycotina</taxon>
        <taxon>Agaricomycetes</taxon>
        <taxon>Russulales</taxon>
        <taxon>Bondarzewiaceae</taxon>
        <taxon>Bondarzewia</taxon>
    </lineage>
</organism>
<reference evidence="2 3" key="1">
    <citation type="submission" date="2019-02" db="EMBL/GenBank/DDBJ databases">
        <title>Genome sequencing of the rare red list fungi Bondarzewia mesenterica.</title>
        <authorList>
            <person name="Buettner E."/>
            <person name="Kellner H."/>
        </authorList>
    </citation>
    <scope>NUCLEOTIDE SEQUENCE [LARGE SCALE GENOMIC DNA]</scope>
    <source>
        <strain evidence="2 3">DSM 108281</strain>
    </source>
</reference>
<feature type="region of interest" description="Disordered" evidence="1">
    <location>
        <begin position="114"/>
        <end position="136"/>
    </location>
</feature>